<dbReference type="Proteomes" id="UP001497444">
    <property type="component" value="Unassembled WGS sequence"/>
</dbReference>
<gene>
    <name evidence="1" type="ORF">CSSPJE1EN1_LOCUS28044</name>
</gene>
<protein>
    <submittedName>
        <fullName evidence="1">Uncharacterized protein</fullName>
    </submittedName>
</protein>
<accession>A0ABP0VDZ5</accession>
<comment type="caution">
    <text evidence="1">The sequence shown here is derived from an EMBL/GenBank/DDBJ whole genome shotgun (WGS) entry which is preliminary data.</text>
</comment>
<evidence type="ECO:0000313" key="1">
    <source>
        <dbReference type="EMBL" id="CAK9252666.1"/>
    </source>
</evidence>
<evidence type="ECO:0000313" key="2">
    <source>
        <dbReference type="Proteomes" id="UP001497444"/>
    </source>
</evidence>
<keyword evidence="2" id="KW-1185">Reference proteome</keyword>
<name>A0ABP0VDZ5_9BRYO</name>
<proteinExistence type="predicted"/>
<reference evidence="1" key="1">
    <citation type="submission" date="2024-02" db="EMBL/GenBank/DDBJ databases">
        <authorList>
            <consortium name="ELIXIR-Norway"/>
            <consortium name="Elixir Norway"/>
        </authorList>
    </citation>
    <scope>NUCLEOTIDE SEQUENCE</scope>
</reference>
<organism evidence="1 2">
    <name type="scientific">Sphagnum jensenii</name>
    <dbReference type="NCBI Taxonomy" id="128206"/>
    <lineage>
        <taxon>Eukaryota</taxon>
        <taxon>Viridiplantae</taxon>
        <taxon>Streptophyta</taxon>
        <taxon>Embryophyta</taxon>
        <taxon>Bryophyta</taxon>
        <taxon>Sphagnophytina</taxon>
        <taxon>Sphagnopsida</taxon>
        <taxon>Sphagnales</taxon>
        <taxon>Sphagnaceae</taxon>
        <taxon>Sphagnum</taxon>
    </lineage>
</organism>
<dbReference type="EMBL" id="CAXAQS010000684">
    <property type="protein sequence ID" value="CAK9252666.1"/>
    <property type="molecule type" value="Genomic_DNA"/>
</dbReference>
<sequence>MKQIDGLLFDIVGIVVERPADLAIDIDHGVVAEVGVPVGSIRAQRVQVLQPEQLELIDELVGHDQIGQAVVNAHLVVAHWWHLTTLGHIEHLVGTQTSVKALRLGTANFPEFLLPEVSRLFGVDVELLVELIVHEYAEPEQKAHVHAFDERTQVDQGHVVDARLQVLFFVTQSVVDHSPGYY</sequence>